<comment type="caution">
    <text evidence="12">The sequence shown here is derived from an EMBL/GenBank/DDBJ whole genome shotgun (WGS) entry which is preliminary data.</text>
</comment>
<dbReference type="EMBL" id="LQYE01000032">
    <property type="protein sequence ID" value="OAT66593.1"/>
    <property type="molecule type" value="Genomic_DNA"/>
</dbReference>
<feature type="binding site" evidence="10">
    <location>
        <begin position="202"/>
        <end position="203"/>
    </location>
    <ligand>
        <name>NADP(+)</name>
        <dbReference type="ChEBI" id="CHEBI:58349"/>
    </ligand>
</feature>
<feature type="domain" description="FAD/NAD(P)-binding" evidence="11">
    <location>
        <begin position="12"/>
        <end position="198"/>
    </location>
</feature>
<comment type="catalytic activity">
    <reaction evidence="8">
        <text>2 reduced [2Fe-2S]-[ferredoxin] + NADP(+) + H(+) = 2 oxidized [2Fe-2S]-[ferredoxin] + NADPH</text>
        <dbReference type="Rhea" id="RHEA:20125"/>
        <dbReference type="Rhea" id="RHEA-COMP:10000"/>
        <dbReference type="Rhea" id="RHEA-COMP:10001"/>
        <dbReference type="ChEBI" id="CHEBI:15378"/>
        <dbReference type="ChEBI" id="CHEBI:33737"/>
        <dbReference type="ChEBI" id="CHEBI:33738"/>
        <dbReference type="ChEBI" id="CHEBI:57783"/>
        <dbReference type="ChEBI" id="CHEBI:58349"/>
        <dbReference type="EC" id="1.18.1.2"/>
    </reaction>
</comment>
<evidence type="ECO:0000256" key="7">
    <source>
        <dbReference type="ARBA" id="ARBA00023002"/>
    </source>
</evidence>
<evidence type="ECO:0000256" key="10">
    <source>
        <dbReference type="PIRSR" id="PIRSR000362-2"/>
    </source>
</evidence>
<dbReference type="PRINTS" id="PR00419">
    <property type="entry name" value="ADXRDTASE"/>
</dbReference>
<feature type="binding site" evidence="9">
    <location>
        <position position="51"/>
    </location>
    <ligand>
        <name>FAD</name>
        <dbReference type="ChEBI" id="CHEBI:57692"/>
    </ligand>
</feature>
<evidence type="ECO:0000259" key="11">
    <source>
        <dbReference type="Pfam" id="PF07992"/>
    </source>
</evidence>
<feature type="binding site" evidence="10">
    <location>
        <position position="214"/>
    </location>
    <ligand>
        <name>NADP(+)</name>
        <dbReference type="ChEBI" id="CHEBI:58349"/>
    </ligand>
</feature>
<evidence type="ECO:0000313" key="13">
    <source>
        <dbReference type="Proteomes" id="UP000186919"/>
    </source>
</evidence>
<evidence type="ECO:0000256" key="5">
    <source>
        <dbReference type="ARBA" id="ARBA00022827"/>
    </source>
</evidence>
<evidence type="ECO:0000256" key="4">
    <source>
        <dbReference type="ARBA" id="ARBA00022630"/>
    </source>
</evidence>
<dbReference type="PANTHER" id="PTHR48467:SF1">
    <property type="entry name" value="GLUTAMATE SYNTHASE 1 [NADH], CHLOROPLASTIC-LIKE"/>
    <property type="match status" value="1"/>
</dbReference>
<dbReference type="Gene3D" id="3.40.50.720">
    <property type="entry name" value="NAD(P)-binding Rossmann-like Domain"/>
    <property type="match status" value="1"/>
</dbReference>
<evidence type="ECO:0000256" key="8">
    <source>
        <dbReference type="ARBA" id="ARBA00047776"/>
    </source>
</evidence>
<accession>A0A179V6C7</accession>
<protein>
    <recommendedName>
        <fullName evidence="3">ferredoxin--NADP(+) reductase</fullName>
        <ecNumber evidence="3">1.18.1.2</ecNumber>
    </recommendedName>
</protein>
<reference evidence="12 13" key="1">
    <citation type="submission" date="2016-01" db="EMBL/GenBank/DDBJ databases">
        <title>Mycobacterium immunogenum strain CD11_6 genome sequencing and assembly.</title>
        <authorList>
            <person name="Kaur G."/>
            <person name="Nair G.R."/>
            <person name="Mayilraj S."/>
        </authorList>
    </citation>
    <scope>NUCLEOTIDE SEQUENCE [LARGE SCALE GENOMIC DNA]</scope>
    <source>
        <strain evidence="12 13">CD11-6</strain>
    </source>
</reference>
<evidence type="ECO:0000256" key="9">
    <source>
        <dbReference type="PIRSR" id="PIRSR000362-1"/>
    </source>
</evidence>
<feature type="binding site" evidence="9">
    <location>
        <position position="87"/>
    </location>
    <ligand>
        <name>FAD</name>
        <dbReference type="ChEBI" id="CHEBI:57692"/>
    </ligand>
</feature>
<comment type="similarity">
    <text evidence="2">Belongs to the ferredoxin--NADP reductase type 1 family.</text>
</comment>
<keyword evidence="7" id="KW-0560">Oxidoreductase</keyword>
<dbReference type="InterPro" id="IPR036188">
    <property type="entry name" value="FAD/NAD-bd_sf"/>
</dbReference>
<dbReference type="InterPro" id="IPR021163">
    <property type="entry name" value="Ferredox_Rdtase_adrenod"/>
</dbReference>
<evidence type="ECO:0000256" key="2">
    <source>
        <dbReference type="ARBA" id="ARBA00008312"/>
    </source>
</evidence>
<feature type="binding site" evidence="10">
    <location>
        <position position="379"/>
    </location>
    <ligand>
        <name>NADP(+)</name>
        <dbReference type="ChEBI" id="CHEBI:58349"/>
    </ligand>
</feature>
<evidence type="ECO:0000256" key="6">
    <source>
        <dbReference type="ARBA" id="ARBA00022857"/>
    </source>
</evidence>
<feature type="binding site" evidence="9">
    <location>
        <position position="21"/>
    </location>
    <ligand>
        <name>FAD</name>
        <dbReference type="ChEBI" id="CHEBI:57692"/>
    </ligand>
</feature>
<feature type="binding site" evidence="10">
    <location>
        <begin position="158"/>
        <end position="161"/>
    </location>
    <ligand>
        <name>NADP(+)</name>
        <dbReference type="ChEBI" id="CHEBI:58349"/>
    </ligand>
</feature>
<dbReference type="Proteomes" id="UP000186919">
    <property type="component" value="Unassembled WGS sequence"/>
</dbReference>
<keyword evidence="5 9" id="KW-0274">FAD</keyword>
<comment type="cofactor">
    <cofactor evidence="1 9">
        <name>FAD</name>
        <dbReference type="ChEBI" id="CHEBI:57692"/>
    </cofactor>
</comment>
<proteinExistence type="inferred from homology"/>
<dbReference type="PIRSF" id="PIRSF000362">
    <property type="entry name" value="FNR"/>
    <property type="match status" value="1"/>
</dbReference>
<dbReference type="InterPro" id="IPR055275">
    <property type="entry name" value="Ferredox_Rdtase"/>
</dbReference>
<feature type="binding site" evidence="9">
    <location>
        <position position="372"/>
    </location>
    <ligand>
        <name>FAD</name>
        <dbReference type="ChEBI" id="CHEBI:57692"/>
    </ligand>
</feature>
<evidence type="ECO:0000256" key="3">
    <source>
        <dbReference type="ARBA" id="ARBA00013223"/>
    </source>
</evidence>
<keyword evidence="6 10" id="KW-0521">NADP</keyword>
<dbReference type="RefSeq" id="WP_064633664.1">
    <property type="nucleotide sequence ID" value="NZ_LQYE01000032.1"/>
</dbReference>
<gene>
    <name evidence="12" type="ORF">AWB85_18015</name>
</gene>
<dbReference type="EC" id="1.18.1.2" evidence="3"/>
<evidence type="ECO:0000313" key="12">
    <source>
        <dbReference type="EMBL" id="OAT66593.1"/>
    </source>
</evidence>
<name>A0A179V6C7_9MYCO</name>
<keyword evidence="4" id="KW-0285">Flavoprotein</keyword>
<evidence type="ECO:0000256" key="1">
    <source>
        <dbReference type="ARBA" id="ARBA00001974"/>
    </source>
</evidence>
<dbReference type="Pfam" id="PF07992">
    <property type="entry name" value="Pyr_redox_2"/>
    <property type="match status" value="1"/>
</dbReference>
<dbReference type="Gene3D" id="3.50.50.60">
    <property type="entry name" value="FAD/NAD(P)-binding domain"/>
    <property type="match status" value="1"/>
</dbReference>
<dbReference type="AlphaFoldDB" id="A0A179V6C7"/>
<dbReference type="GO" id="GO:0004324">
    <property type="term" value="F:ferredoxin-NADP+ reductase activity"/>
    <property type="evidence" value="ECO:0007669"/>
    <property type="project" value="UniProtKB-EC"/>
</dbReference>
<sequence length="466" mass="49899">MTDVTVPKARLRIAIIGSGPSGFYTADFLLRRSDVVAEVDVFDRLPTPYGLVRAGVAPDHPNIKSVTKVFEKVAAREGFRFFGNVEVGRDVSVAELRERYDAVVAAYGTATERRLGVPGEDLSGSHAASELVAWYNGHPDFADHAFDLSAKRAVVIGNGNVAADVARMLALSPAELSATDAADHAIARLADSGIEEIVVMGRRGPAQAAFTNPEVRELGELAQADVVVDPADVRLDAASAAYLASTDCDPAHRRNVEMFTEFSERAPGGKPKRVRLRFASFPVEIRGDGHVESIVIGRSELRADLSGRVQAHDTGEREELACGLVFRSIGYLGVGLEGFPFDGSLGRIPNQDGRVIEPATGDQIPGLYAVGWIKRGPSGVIGTNRKDAADTVETLLRDWDAGRIPAPAIDAPPIEKLLIERGIEYVTYAGWQAIDAAEQAAGAPQGRPRVKLCRVDEMLCAARTVG</sequence>
<feature type="binding site" evidence="9">
    <location>
        <begin position="379"/>
        <end position="381"/>
    </location>
    <ligand>
        <name>FAD</name>
        <dbReference type="ChEBI" id="CHEBI:57692"/>
    </ligand>
</feature>
<dbReference type="SUPFAM" id="SSF51971">
    <property type="entry name" value="Nucleotide-binding domain"/>
    <property type="match status" value="2"/>
</dbReference>
<dbReference type="InterPro" id="IPR023753">
    <property type="entry name" value="FAD/NAD-binding_dom"/>
</dbReference>
<organism evidence="12 13">
    <name type="scientific">Mycobacteroides immunogenum</name>
    <dbReference type="NCBI Taxonomy" id="83262"/>
    <lineage>
        <taxon>Bacteria</taxon>
        <taxon>Bacillati</taxon>
        <taxon>Actinomycetota</taxon>
        <taxon>Actinomycetes</taxon>
        <taxon>Mycobacteriales</taxon>
        <taxon>Mycobacteriaceae</taxon>
        <taxon>Mycobacteroides</taxon>
    </lineage>
</organism>
<dbReference type="PANTHER" id="PTHR48467">
    <property type="entry name" value="GLUTAMATE SYNTHASE 1 [NADH], CHLOROPLASTIC-LIKE"/>
    <property type="match status" value="1"/>
</dbReference>